<sequence>MDHLWHSSKLSFGLLEYYVSKSTKDAQLNAFYIRGYSEAENLVTTAEEGLLRAAKYDYAFFSEQRSARTTLRSLSQARGRCTLRELAVPSTGAHLAFPLLKGSPYARPVLVSLLQLRGTGVLKRLEDMLVPEMPKCDPLPHFASARATDVRSALILFLIGLVSATLIGVAEYLWNKRVLLQKNITRYCTR</sequence>
<dbReference type="Proteomes" id="UP000837857">
    <property type="component" value="Chromosome 9"/>
</dbReference>
<evidence type="ECO:0000313" key="2">
    <source>
        <dbReference type="EMBL" id="CAH2076297.1"/>
    </source>
</evidence>
<keyword evidence="1" id="KW-0812">Transmembrane</keyword>
<accession>A0ABN8JCB9</accession>
<keyword evidence="1" id="KW-0472">Membrane</keyword>
<feature type="non-terminal residue" evidence="2">
    <location>
        <position position="1"/>
    </location>
</feature>
<name>A0ABN8JCB9_9NEOP</name>
<dbReference type="EMBL" id="OW152821">
    <property type="protein sequence ID" value="CAH2076297.1"/>
    <property type="molecule type" value="Genomic_DNA"/>
</dbReference>
<keyword evidence="1" id="KW-1133">Transmembrane helix</keyword>
<proteinExistence type="predicted"/>
<keyword evidence="3" id="KW-1185">Reference proteome</keyword>
<gene>
    <name evidence="2" type="ORF">IPOD504_LOCUS17219</name>
</gene>
<protein>
    <submittedName>
        <fullName evidence="2">Uncharacterized protein</fullName>
    </submittedName>
</protein>
<organism evidence="2 3">
    <name type="scientific">Iphiclides podalirius</name>
    <name type="common">scarce swallowtail</name>
    <dbReference type="NCBI Taxonomy" id="110791"/>
    <lineage>
        <taxon>Eukaryota</taxon>
        <taxon>Metazoa</taxon>
        <taxon>Ecdysozoa</taxon>
        <taxon>Arthropoda</taxon>
        <taxon>Hexapoda</taxon>
        <taxon>Insecta</taxon>
        <taxon>Pterygota</taxon>
        <taxon>Neoptera</taxon>
        <taxon>Endopterygota</taxon>
        <taxon>Lepidoptera</taxon>
        <taxon>Glossata</taxon>
        <taxon>Ditrysia</taxon>
        <taxon>Papilionoidea</taxon>
        <taxon>Papilionidae</taxon>
        <taxon>Papilioninae</taxon>
        <taxon>Iphiclides</taxon>
    </lineage>
</organism>
<feature type="transmembrane region" description="Helical" evidence="1">
    <location>
        <begin position="153"/>
        <end position="174"/>
    </location>
</feature>
<evidence type="ECO:0000313" key="3">
    <source>
        <dbReference type="Proteomes" id="UP000837857"/>
    </source>
</evidence>
<dbReference type="Gene3D" id="3.40.190.10">
    <property type="entry name" value="Periplasmic binding protein-like II"/>
    <property type="match status" value="2"/>
</dbReference>
<reference evidence="2" key="1">
    <citation type="submission" date="2022-03" db="EMBL/GenBank/DDBJ databases">
        <authorList>
            <person name="Martin H S."/>
        </authorList>
    </citation>
    <scope>NUCLEOTIDE SEQUENCE</scope>
</reference>
<evidence type="ECO:0000256" key="1">
    <source>
        <dbReference type="SAM" id="Phobius"/>
    </source>
</evidence>